<evidence type="ECO:0000313" key="3">
    <source>
        <dbReference type="Proteomes" id="UP001252875"/>
    </source>
</evidence>
<keyword evidence="3" id="KW-1185">Reference proteome</keyword>
<protein>
    <submittedName>
        <fullName evidence="2">Uncharacterized protein</fullName>
    </submittedName>
</protein>
<organism evidence="2 3">
    <name type="scientific">Enterococcus hulanensis</name>
    <dbReference type="NCBI Taxonomy" id="2559929"/>
    <lineage>
        <taxon>Bacteria</taxon>
        <taxon>Bacillati</taxon>
        <taxon>Bacillota</taxon>
        <taxon>Bacilli</taxon>
        <taxon>Lactobacillales</taxon>
        <taxon>Enterococcaceae</taxon>
        <taxon>Enterococcus</taxon>
    </lineage>
</organism>
<sequence length="116" mass="12877">IELKDIRLTIEIEANGKTIIESFIAQYSEENIDKKFVGLGNVDNYRTATQAEAENGTSTDKFMTPLRTKQQVTSRIATQTEAETGVSTEKIMTPLRTKQHLDKRIATQAEAEAGTS</sequence>
<name>A0ABU3F680_9ENTE</name>
<proteinExistence type="predicted"/>
<dbReference type="Proteomes" id="UP001252875">
    <property type="component" value="Unassembled WGS sequence"/>
</dbReference>
<gene>
    <name evidence="2" type="ORF">P7D85_22955</name>
</gene>
<feature type="non-terminal residue" evidence="2">
    <location>
        <position position="1"/>
    </location>
</feature>
<accession>A0ABU3F680</accession>
<feature type="non-terminal residue" evidence="2">
    <location>
        <position position="116"/>
    </location>
</feature>
<evidence type="ECO:0000256" key="1">
    <source>
        <dbReference type="SAM" id="MobiDB-lite"/>
    </source>
</evidence>
<reference evidence="2 3" key="1">
    <citation type="submission" date="2023-03" db="EMBL/GenBank/DDBJ databases">
        <authorList>
            <person name="Shen W."/>
            <person name="Cai J."/>
        </authorList>
    </citation>
    <scope>NUCLEOTIDE SEQUENCE [LARGE SCALE GENOMIC DNA]</scope>
    <source>
        <strain evidence="2 3">D6-4</strain>
    </source>
</reference>
<evidence type="ECO:0000313" key="2">
    <source>
        <dbReference type="EMBL" id="MDT2602623.1"/>
    </source>
</evidence>
<dbReference type="EMBL" id="JARPYI010000045">
    <property type="protein sequence ID" value="MDT2602623.1"/>
    <property type="molecule type" value="Genomic_DNA"/>
</dbReference>
<comment type="caution">
    <text evidence="2">The sequence shown here is derived from an EMBL/GenBank/DDBJ whole genome shotgun (WGS) entry which is preliminary data.</text>
</comment>
<feature type="region of interest" description="Disordered" evidence="1">
    <location>
        <begin position="68"/>
        <end position="87"/>
    </location>
</feature>